<dbReference type="KEGG" id="crw:CROST_012850"/>
<keyword evidence="2" id="KW-1185">Reference proteome</keyword>
<dbReference type="SUPFAM" id="SSF46955">
    <property type="entry name" value="Putative DNA-binding domain"/>
    <property type="match status" value="1"/>
</dbReference>
<dbReference type="SMART" id="SM00422">
    <property type="entry name" value="HTH_MERR"/>
    <property type="match status" value="1"/>
</dbReference>
<dbReference type="PANTHER" id="PTHR30204">
    <property type="entry name" value="REDOX-CYCLING DRUG-SENSING TRANSCRIPTIONAL ACTIVATOR SOXR"/>
    <property type="match status" value="1"/>
</dbReference>
<name>A0A1S8LMB4_9CLOT</name>
<evidence type="ECO:0000313" key="2">
    <source>
        <dbReference type="Proteomes" id="UP000190951"/>
    </source>
</evidence>
<dbReference type="Proteomes" id="UP000190951">
    <property type="component" value="Chromosome"/>
</dbReference>
<dbReference type="PRINTS" id="PR00040">
    <property type="entry name" value="HTHMERR"/>
</dbReference>
<reference evidence="1 2" key="1">
    <citation type="submission" date="2022-04" db="EMBL/GenBank/DDBJ databases">
        <title>Genome sequence of C. roseum typestrain.</title>
        <authorList>
            <person name="Poehlein A."/>
            <person name="Schoch T."/>
            <person name="Duerre P."/>
            <person name="Daniel R."/>
        </authorList>
    </citation>
    <scope>NUCLEOTIDE SEQUENCE [LARGE SCALE GENOMIC DNA]</scope>
    <source>
        <strain evidence="1 2">DSM 7320</strain>
    </source>
</reference>
<organism evidence="1 2">
    <name type="scientific">Clostridium felsineum</name>
    <dbReference type="NCBI Taxonomy" id="36839"/>
    <lineage>
        <taxon>Bacteria</taxon>
        <taxon>Bacillati</taxon>
        <taxon>Bacillota</taxon>
        <taxon>Clostridia</taxon>
        <taxon>Eubacteriales</taxon>
        <taxon>Clostridiaceae</taxon>
        <taxon>Clostridium</taxon>
    </lineage>
</organism>
<dbReference type="InterPro" id="IPR000551">
    <property type="entry name" value="MerR-type_HTH_dom"/>
</dbReference>
<dbReference type="InterPro" id="IPR009061">
    <property type="entry name" value="DNA-bd_dom_put_sf"/>
</dbReference>
<dbReference type="PANTHER" id="PTHR30204:SF98">
    <property type="entry name" value="HTH-TYPE TRANSCRIPTIONAL REGULATOR ADHR"/>
    <property type="match status" value="1"/>
</dbReference>
<dbReference type="CDD" id="cd01109">
    <property type="entry name" value="HTH_YyaN"/>
    <property type="match status" value="1"/>
</dbReference>
<dbReference type="InterPro" id="IPR047057">
    <property type="entry name" value="MerR_fam"/>
</dbReference>
<dbReference type="Gene3D" id="1.10.1660.10">
    <property type="match status" value="1"/>
</dbReference>
<sequence>MTISEVSHRYDISIDTLRYYEKIGLIPPVNRKSSGVRDYTEEDCNWVYFAKSMRNAGISIEALVEYVMLFSKGNETICLRKAILLEQREVLYNRAKEILHTLARLDKKIDGYEERVLKYEKKLNGL</sequence>
<dbReference type="GO" id="GO:0003677">
    <property type="term" value="F:DNA binding"/>
    <property type="evidence" value="ECO:0007669"/>
    <property type="project" value="InterPro"/>
</dbReference>
<dbReference type="EMBL" id="CP096983">
    <property type="protein sequence ID" value="URZ10575.1"/>
    <property type="molecule type" value="Genomic_DNA"/>
</dbReference>
<evidence type="ECO:0000313" key="1">
    <source>
        <dbReference type="EMBL" id="URZ10575.1"/>
    </source>
</evidence>
<dbReference type="Pfam" id="PF13411">
    <property type="entry name" value="MerR_1"/>
    <property type="match status" value="1"/>
</dbReference>
<dbReference type="STRING" id="84029.CROST_21140"/>
<gene>
    <name evidence="1" type="primary">adhR_1</name>
    <name evidence="1" type="ORF">CROST_012850</name>
</gene>
<dbReference type="PROSITE" id="PS50937">
    <property type="entry name" value="HTH_MERR_2"/>
    <property type="match status" value="1"/>
</dbReference>
<proteinExistence type="predicted"/>
<dbReference type="GO" id="GO:0003700">
    <property type="term" value="F:DNA-binding transcription factor activity"/>
    <property type="evidence" value="ECO:0007669"/>
    <property type="project" value="InterPro"/>
</dbReference>
<dbReference type="AlphaFoldDB" id="A0A1S8LMB4"/>
<accession>A0A1S8LMB4</accession>
<protein>
    <submittedName>
        <fullName evidence="1">HTH-type transcriptional regulator AdhR</fullName>
    </submittedName>
</protein>
<dbReference type="RefSeq" id="WP_077835897.1">
    <property type="nucleotide sequence ID" value="NZ_CP096983.1"/>
</dbReference>